<dbReference type="Gene3D" id="2.130.10.10">
    <property type="entry name" value="YVTN repeat-like/Quinoprotein amine dehydrogenase"/>
    <property type="match status" value="2"/>
</dbReference>
<evidence type="ECO:0000256" key="3">
    <source>
        <dbReference type="ARBA" id="ARBA00022840"/>
    </source>
</evidence>
<evidence type="ECO:0000313" key="7">
    <source>
        <dbReference type="EMBL" id="KUL41577.1"/>
    </source>
</evidence>
<evidence type="ECO:0000256" key="6">
    <source>
        <dbReference type="SAM" id="MobiDB-lite"/>
    </source>
</evidence>
<protein>
    <recommendedName>
        <fullName evidence="9">Cell surface protein</fullName>
    </recommendedName>
</protein>
<dbReference type="GO" id="GO:0005524">
    <property type="term" value="F:ATP binding"/>
    <property type="evidence" value="ECO:0007669"/>
    <property type="project" value="UniProtKB-KW"/>
</dbReference>
<feature type="compositionally biased region" description="Pro residues" evidence="6">
    <location>
        <begin position="360"/>
        <end position="375"/>
    </location>
</feature>
<dbReference type="InterPro" id="IPR015943">
    <property type="entry name" value="WD40/YVTN_repeat-like_dom_sf"/>
</dbReference>
<reference evidence="7 8" key="1">
    <citation type="submission" date="2015-10" db="EMBL/GenBank/DDBJ databases">
        <authorList>
            <person name="Gilbert D.G."/>
        </authorList>
    </citation>
    <scope>NUCLEOTIDE SEQUENCE [LARGE SCALE GENOMIC DNA]</scope>
    <source>
        <strain evidence="7 8">NRRL B-16712</strain>
    </source>
</reference>
<feature type="region of interest" description="Disordered" evidence="6">
    <location>
        <begin position="354"/>
        <end position="383"/>
    </location>
</feature>
<dbReference type="Gene3D" id="3.30.420.40">
    <property type="match status" value="2"/>
</dbReference>
<organism evidence="7 8">
    <name type="scientific">Actinoplanes awajinensis subsp. mycoplanecinus</name>
    <dbReference type="NCBI Taxonomy" id="135947"/>
    <lineage>
        <taxon>Bacteria</taxon>
        <taxon>Bacillati</taxon>
        <taxon>Actinomycetota</taxon>
        <taxon>Actinomycetes</taxon>
        <taxon>Micromonosporales</taxon>
        <taxon>Micromonosporaceae</taxon>
        <taxon>Actinoplanes</taxon>
    </lineage>
</organism>
<dbReference type="PANTHER" id="PTHR47197:SF3">
    <property type="entry name" value="DIHYDRO-HEME D1 DEHYDROGENASE"/>
    <property type="match status" value="1"/>
</dbReference>
<dbReference type="InterPro" id="IPR019405">
    <property type="entry name" value="Lactonase_7-beta_prop"/>
</dbReference>
<gene>
    <name evidence="7" type="ORF">ADL15_04855</name>
</gene>
<dbReference type="PROSITE" id="PS00329">
    <property type="entry name" value="HSP70_2"/>
    <property type="match status" value="1"/>
</dbReference>
<dbReference type="SUPFAM" id="SSF51004">
    <property type="entry name" value="C-terminal (heme d1) domain of cytochrome cd1-nitrite reductase"/>
    <property type="match status" value="1"/>
</dbReference>
<evidence type="ECO:0000256" key="1">
    <source>
        <dbReference type="ARBA" id="ARBA00007381"/>
    </source>
</evidence>
<dbReference type="NCBIfam" id="TIGR02276">
    <property type="entry name" value="beta_rpt_yvtn"/>
    <property type="match status" value="2"/>
</dbReference>
<dbReference type="GO" id="GO:0140662">
    <property type="term" value="F:ATP-dependent protein folding chaperone"/>
    <property type="evidence" value="ECO:0007669"/>
    <property type="project" value="InterPro"/>
</dbReference>
<dbReference type="InterPro" id="IPR051200">
    <property type="entry name" value="Host-pathogen_enzymatic-act"/>
</dbReference>
<dbReference type="EMBL" id="LLZH01000013">
    <property type="protein sequence ID" value="KUL41577.1"/>
    <property type="molecule type" value="Genomic_DNA"/>
</dbReference>
<dbReference type="InterPro" id="IPR043129">
    <property type="entry name" value="ATPase_NBD"/>
</dbReference>
<evidence type="ECO:0000256" key="2">
    <source>
        <dbReference type="ARBA" id="ARBA00022741"/>
    </source>
</evidence>
<dbReference type="InterPro" id="IPR018181">
    <property type="entry name" value="Heat_shock_70_CS"/>
</dbReference>
<proteinExistence type="inferred from homology"/>
<evidence type="ECO:0000313" key="8">
    <source>
        <dbReference type="Proteomes" id="UP000053244"/>
    </source>
</evidence>
<keyword evidence="5" id="KW-0143">Chaperone</keyword>
<dbReference type="PROSITE" id="PS01036">
    <property type="entry name" value="HSP70_3"/>
    <property type="match status" value="1"/>
</dbReference>
<name>A0A0X3VAY1_9ACTN</name>
<dbReference type="InterPro" id="IPR011964">
    <property type="entry name" value="YVTN_b-propeller_repeat"/>
</dbReference>
<dbReference type="Gene3D" id="3.90.640.10">
    <property type="entry name" value="Actin, Chain A, domain 4"/>
    <property type="match status" value="1"/>
</dbReference>
<dbReference type="AlphaFoldDB" id="A0A0X3VAY1"/>
<dbReference type="InterPro" id="IPR013126">
    <property type="entry name" value="Hsp_70_fam"/>
</dbReference>
<keyword evidence="2" id="KW-0547">Nucleotide-binding</keyword>
<evidence type="ECO:0000256" key="5">
    <source>
        <dbReference type="ARBA" id="ARBA00023186"/>
    </source>
</evidence>
<dbReference type="Proteomes" id="UP000053244">
    <property type="component" value="Unassembled WGS sequence"/>
</dbReference>
<evidence type="ECO:0008006" key="9">
    <source>
        <dbReference type="Google" id="ProtNLM"/>
    </source>
</evidence>
<comment type="similarity">
    <text evidence="1">Belongs to the heat shock protein 70 family.</text>
</comment>
<keyword evidence="8" id="KW-1185">Reference proteome</keyword>
<dbReference type="Pfam" id="PF10282">
    <property type="entry name" value="Lactonase"/>
    <property type="match status" value="1"/>
</dbReference>
<dbReference type="PANTHER" id="PTHR47197">
    <property type="entry name" value="PROTEIN NIRF"/>
    <property type="match status" value="1"/>
</dbReference>
<keyword evidence="4" id="KW-0346">Stress response</keyword>
<dbReference type="Pfam" id="PF00012">
    <property type="entry name" value="HSP70"/>
    <property type="match status" value="2"/>
</dbReference>
<accession>A0A0X3VAY1</accession>
<dbReference type="PRINTS" id="PR00301">
    <property type="entry name" value="HEATSHOCK70"/>
</dbReference>
<sequence>MVGYDLGVDLGTTFVAAAISRDGRTEMCTLGNQTVVTPAVVFLSEPSRLVFGDAAERRALSHPDRVERAFKRRLGDPTPVVLGGIPHAVTALMSAQLRDVLDTVTRVEGVPPDRVALTYPANWGPYRRELFEEIPRLAGLHDYVLLTEPEAAAAFYGASRLLAEGDTLAVYDLGGGTFDATVLRKRAGFVEVIGDPDGMERLGGIDFDEAILQWLNYQHGGALAELDLSAPESAAAMANLRQECVQAKEALSVDVETTIPILLPNRHFVARLTRPEFEGLIRAPIESTIGTLIRAVHTARLDVGQLSAVLLVGGSSRIPLIERMVAAETGRPTVNDAHPKYAVALGAAMVAAGPRHAPAPAGPAPAPQPPWTPPPAHHDGPIRTGRSRRALALVAALAAVLLLSGTIVALTRDRDHSMSAAAPRQRPTPAATAARIAKTLLSAIAVPSLAKPVTLTSPPGYVAASPNGRQLYIASGDQTVSVLDTSTDRVTPTTIRVPGPARFLSFSPDGRYVYVSLWDRRDGDVHAVSILDTSDNTIKKTIPVRTRPFLAAVTPDGTRLYVPNHDGHTVTVIDTERMAPIAEITVPPEPHYVSFSVDGTRAYIADHESNEISVVDTATRKLLKNIKVGRSPHSVEQNPVRPLVINVNWDDDTVCAIDTTTHTVRRTIAVGNEPLNVNWSPDGRYAYVVNSGSDTLSVIRADNLQVTATLPTGKAPTSIAVLPDGSRGYVSNSKDNTLTVLDLTR</sequence>
<comment type="caution">
    <text evidence="7">The sequence shown here is derived from an EMBL/GenBank/DDBJ whole genome shotgun (WGS) entry which is preliminary data.</text>
</comment>
<dbReference type="SUPFAM" id="SSF53067">
    <property type="entry name" value="Actin-like ATPase domain"/>
    <property type="match status" value="2"/>
</dbReference>
<keyword evidence="3" id="KW-0067">ATP-binding</keyword>
<dbReference type="InterPro" id="IPR011048">
    <property type="entry name" value="Haem_d1_sf"/>
</dbReference>
<evidence type="ECO:0000256" key="4">
    <source>
        <dbReference type="ARBA" id="ARBA00023016"/>
    </source>
</evidence>